<reference evidence="1 2" key="1">
    <citation type="submission" date="2018-06" db="EMBL/GenBank/DDBJ databases">
        <title>Flavobacterium sp IMCC34762, genome.</title>
        <authorList>
            <person name="Joung Y."/>
            <person name="Cho J."/>
            <person name="Song J."/>
        </authorList>
    </citation>
    <scope>NUCLEOTIDE SEQUENCE [LARGE SCALE GENOMIC DNA]</scope>
    <source>
        <strain evidence="1 2">IMCC34762</strain>
    </source>
</reference>
<evidence type="ECO:0000313" key="1">
    <source>
        <dbReference type="EMBL" id="PZX94326.1"/>
    </source>
</evidence>
<dbReference type="OrthoDB" id="1524444at2"/>
<dbReference type="PROSITE" id="PS51257">
    <property type="entry name" value="PROKAR_LIPOPROTEIN"/>
    <property type="match status" value="1"/>
</dbReference>
<protein>
    <recommendedName>
        <fullName evidence="3">Collagen-like protein</fullName>
    </recommendedName>
</protein>
<dbReference type="AlphaFoldDB" id="A0A2W7TY82"/>
<proteinExistence type="predicted"/>
<dbReference type="Gene3D" id="1.20.5.320">
    <property type="entry name" value="6-Phosphogluconate Dehydrogenase, domain 3"/>
    <property type="match status" value="1"/>
</dbReference>
<dbReference type="RefSeq" id="WP_111409360.1">
    <property type="nucleotide sequence ID" value="NZ_QKXH01000003.1"/>
</dbReference>
<accession>A0A2W7TY82</accession>
<dbReference type="Proteomes" id="UP000249177">
    <property type="component" value="Unassembled WGS sequence"/>
</dbReference>
<comment type="caution">
    <text evidence="1">The sequence shown here is derived from an EMBL/GenBank/DDBJ whole genome shotgun (WGS) entry which is preliminary data.</text>
</comment>
<gene>
    <name evidence="1" type="ORF">DOS84_06795</name>
</gene>
<keyword evidence="2" id="KW-1185">Reference proteome</keyword>
<dbReference type="EMBL" id="QKXH01000003">
    <property type="protein sequence ID" value="PZX94326.1"/>
    <property type="molecule type" value="Genomic_DNA"/>
</dbReference>
<organism evidence="1 2">
    <name type="scientific">Flavobacterium aquariorum</name>
    <dbReference type="NCBI Taxonomy" id="2217670"/>
    <lineage>
        <taxon>Bacteria</taxon>
        <taxon>Pseudomonadati</taxon>
        <taxon>Bacteroidota</taxon>
        <taxon>Flavobacteriia</taxon>
        <taxon>Flavobacteriales</taxon>
        <taxon>Flavobacteriaceae</taxon>
        <taxon>Flavobacterium</taxon>
    </lineage>
</organism>
<evidence type="ECO:0000313" key="2">
    <source>
        <dbReference type="Proteomes" id="UP000249177"/>
    </source>
</evidence>
<name>A0A2W7TY82_9FLAO</name>
<sequence length="184" mass="20155">MKKIITLLAVIGMFGFQGCTGPEGPPGMPGQDGADGQDGLIAEVFELTMNFTSVNEYGETFPLNPKIYSGDNLLVYELVNTNGGIDTWALLPQIYYFTAGTAQYNYNFSFDQFSIFIDASFPFAQLPSSFTTNKTFRIVIIPGDDGINSGGPNSKLSVNKMDYSDYNAVIAKYKIDDSNVKKIN</sequence>
<evidence type="ECO:0008006" key="3">
    <source>
        <dbReference type="Google" id="ProtNLM"/>
    </source>
</evidence>